<evidence type="ECO:0000313" key="2">
    <source>
        <dbReference type="EMBL" id="AYV82423.1"/>
    </source>
</evidence>
<name>A0A3G5A9B6_9VIRU</name>
<dbReference type="EMBL" id="MK072383">
    <property type="protein sequence ID" value="AYV82423.1"/>
    <property type="molecule type" value="Genomic_DNA"/>
</dbReference>
<evidence type="ECO:0000256" key="1">
    <source>
        <dbReference type="SAM" id="MobiDB-lite"/>
    </source>
</evidence>
<protein>
    <submittedName>
        <fullName evidence="2">Uncharacterized protein</fullName>
    </submittedName>
</protein>
<organism evidence="2">
    <name type="scientific">Hyperionvirus sp</name>
    <dbReference type="NCBI Taxonomy" id="2487770"/>
    <lineage>
        <taxon>Viruses</taxon>
        <taxon>Varidnaviria</taxon>
        <taxon>Bamfordvirae</taxon>
        <taxon>Nucleocytoviricota</taxon>
        <taxon>Megaviricetes</taxon>
        <taxon>Imitervirales</taxon>
        <taxon>Mimiviridae</taxon>
        <taxon>Klosneuvirinae</taxon>
    </lineage>
</organism>
<accession>A0A3G5A9B6</accession>
<feature type="region of interest" description="Disordered" evidence="1">
    <location>
        <begin position="452"/>
        <end position="474"/>
    </location>
</feature>
<reference evidence="2" key="1">
    <citation type="submission" date="2018-10" db="EMBL/GenBank/DDBJ databases">
        <title>Hidden diversity of soil giant viruses.</title>
        <authorList>
            <person name="Schulz F."/>
            <person name="Alteio L."/>
            <person name="Goudeau D."/>
            <person name="Ryan E.M."/>
            <person name="Malmstrom R.R."/>
            <person name="Blanchard J."/>
            <person name="Woyke T."/>
        </authorList>
    </citation>
    <scope>NUCLEOTIDE SEQUENCE</scope>
    <source>
        <strain evidence="2">HYV1</strain>
    </source>
</reference>
<proteinExistence type="predicted"/>
<sequence length="474" mass="54311">METYGGRAWLIYLKKEFGILIPLEKYLTIIRTDKSYKISEGDEFVSYDLECKEYRISEFAIEYLYDKFGEIFGMLPLSKQECRKIFSLREQSEELSCRGKIRESILGYFLDYDSWRDSLILSVGIDMVPRIVLGKVRYIGQNRYIRGHGLDIYGDEADGDIIEVVKNVLVELEERIPISAATDGIFGKILGTFFFTFTVPNFITMYTAGPIEMTVSVRATTTKVTTTDISSGAKSFEIDLTNDKDFNVITATEEYMTKDGDLIVWKGVRCSDESPGIVELIVARHARIMHNTEGLKFRTNACRVANIYKVNIYECYNCKNCGVYDYEGTLYCTGCAALVVKRLKEQKVEFKMHLIDITKSERRDIAFSREGFRYHMDQDIKIADFKIEPSNCDKVGIYFFFRLEQVFNYMFKPTIKQAEKLEVKGAAASAVGDETRTNGLRLRKLIASSDLEESTPLLDPSPRVKREKGKCVIQ</sequence>
<gene>
    <name evidence="2" type="ORF">Hyperionvirus1_2</name>
</gene>